<name>W1PM32_AMBTC</name>
<sequence length="90" mass="11181">MDEEEELQKWKKMDEEEELQKWKKMDEEEELQKWKKMAEKEELYGPKWKKIDEEEELHKLGLRLWPRCHFLSLDVSCNSFPLHHHACWPA</sequence>
<dbReference type="Proteomes" id="UP000017836">
    <property type="component" value="Unassembled WGS sequence"/>
</dbReference>
<dbReference type="EMBL" id="KI393256">
    <property type="protein sequence ID" value="ERN08736.1"/>
    <property type="molecule type" value="Genomic_DNA"/>
</dbReference>
<protein>
    <submittedName>
        <fullName evidence="1">Uncharacterized protein</fullName>
    </submittedName>
</protein>
<dbReference type="HOGENOM" id="CLU_2443762_0_0_1"/>
<evidence type="ECO:0000313" key="1">
    <source>
        <dbReference type="EMBL" id="ERN08736.1"/>
    </source>
</evidence>
<accession>W1PM32</accession>
<dbReference type="Gramene" id="ERN08736">
    <property type="protein sequence ID" value="ERN08736"/>
    <property type="gene ID" value="AMTR_s00017p00241230"/>
</dbReference>
<organism evidence="1 2">
    <name type="scientific">Amborella trichopoda</name>
    <dbReference type="NCBI Taxonomy" id="13333"/>
    <lineage>
        <taxon>Eukaryota</taxon>
        <taxon>Viridiplantae</taxon>
        <taxon>Streptophyta</taxon>
        <taxon>Embryophyta</taxon>
        <taxon>Tracheophyta</taxon>
        <taxon>Spermatophyta</taxon>
        <taxon>Magnoliopsida</taxon>
        <taxon>Amborellales</taxon>
        <taxon>Amborellaceae</taxon>
        <taxon>Amborella</taxon>
    </lineage>
</organism>
<proteinExistence type="predicted"/>
<gene>
    <name evidence="1" type="ORF">AMTR_s00017p00241230</name>
</gene>
<reference evidence="2" key="1">
    <citation type="journal article" date="2013" name="Science">
        <title>The Amborella genome and the evolution of flowering plants.</title>
        <authorList>
            <consortium name="Amborella Genome Project"/>
        </authorList>
    </citation>
    <scope>NUCLEOTIDE SEQUENCE [LARGE SCALE GENOMIC DNA]</scope>
</reference>
<keyword evidence="2" id="KW-1185">Reference proteome</keyword>
<evidence type="ECO:0000313" key="2">
    <source>
        <dbReference type="Proteomes" id="UP000017836"/>
    </source>
</evidence>
<dbReference type="AlphaFoldDB" id="W1PM32"/>